<keyword evidence="3" id="KW-1185">Reference proteome</keyword>
<dbReference type="AlphaFoldDB" id="A0AAN9HSP4"/>
<comment type="caution">
    <text evidence="2">The sequence shown here is derived from an EMBL/GenBank/DDBJ whole genome shotgun (WGS) entry which is preliminary data.</text>
</comment>
<evidence type="ECO:0000313" key="3">
    <source>
        <dbReference type="Proteomes" id="UP001372338"/>
    </source>
</evidence>
<evidence type="ECO:0000256" key="1">
    <source>
        <dbReference type="SAM" id="MobiDB-lite"/>
    </source>
</evidence>
<accession>A0AAN9HSP4</accession>
<feature type="region of interest" description="Disordered" evidence="1">
    <location>
        <begin position="1"/>
        <end position="34"/>
    </location>
</feature>
<proteinExistence type="predicted"/>
<sequence>MRGEVDGVSSGTSKRKRHIVGGTDGTNSGHQVRYRRTSRADKIEMSELPSNVLEDVTNLISYPEAQGEMNLRSRSFPSVAVARSTFNDENSLTPNTTAYNNCPVNECHAKDLSMSGLGFHISPATKPKSDVLSHIERSRHRAEKVLLSIGVSSDVTEVVKTPSRFGHGQMLNCDMSNNLDCRSLRLRPIGEEKRLTSKSVNKIIRDLSHQFSATEESVAGKLSGAETDSIFNDRQRNAMFDDIHPLPGPRRVKMLSDIMNSESAQSVDGKLSGAETESNFNLRTTNAMFDDIHPLPGPRRVKMLSDIMNSESGCQASVAQQCSKRDRRAILQPREIQNLALLEIERILQRSGRSLKEWTSMPQPQSTTLHILNNPLIAEQLNFNRDQQFEEYQRLRSSMTEEQTSVFDDIIMSITSGAVIALKRSKKGLFRFCKIVGVESNMDADRFLNVLPVYHHPVFLNTVETGFSVLPDFIKDYGRELGAYWVVYCPDGEIKRILFEQGSRFNGVRFRMEVPNWDGYLYPKIRDMEGWMADEEVGDDEDAVSMDLSETSEIMDSEQDLLEIHATNEET</sequence>
<organism evidence="2 3">
    <name type="scientific">Crotalaria pallida</name>
    <name type="common">Smooth rattlebox</name>
    <name type="synonym">Crotalaria striata</name>
    <dbReference type="NCBI Taxonomy" id="3830"/>
    <lineage>
        <taxon>Eukaryota</taxon>
        <taxon>Viridiplantae</taxon>
        <taxon>Streptophyta</taxon>
        <taxon>Embryophyta</taxon>
        <taxon>Tracheophyta</taxon>
        <taxon>Spermatophyta</taxon>
        <taxon>Magnoliopsida</taxon>
        <taxon>eudicotyledons</taxon>
        <taxon>Gunneridae</taxon>
        <taxon>Pentapetalae</taxon>
        <taxon>rosids</taxon>
        <taxon>fabids</taxon>
        <taxon>Fabales</taxon>
        <taxon>Fabaceae</taxon>
        <taxon>Papilionoideae</taxon>
        <taxon>50 kb inversion clade</taxon>
        <taxon>genistoids sensu lato</taxon>
        <taxon>core genistoids</taxon>
        <taxon>Crotalarieae</taxon>
        <taxon>Crotalaria</taxon>
    </lineage>
</organism>
<name>A0AAN9HSP4_CROPI</name>
<dbReference type="Proteomes" id="UP001372338">
    <property type="component" value="Unassembled WGS sequence"/>
</dbReference>
<evidence type="ECO:0000313" key="2">
    <source>
        <dbReference type="EMBL" id="KAK7250462.1"/>
    </source>
</evidence>
<gene>
    <name evidence="2" type="ORF">RIF29_32916</name>
</gene>
<protein>
    <submittedName>
        <fullName evidence="2">Uncharacterized protein</fullName>
    </submittedName>
</protein>
<dbReference type="EMBL" id="JAYWIO010000007">
    <property type="protein sequence ID" value="KAK7250462.1"/>
    <property type="molecule type" value="Genomic_DNA"/>
</dbReference>
<reference evidence="2 3" key="1">
    <citation type="submission" date="2024-01" db="EMBL/GenBank/DDBJ databases">
        <title>The genomes of 5 underutilized Papilionoideae crops provide insights into root nodulation and disease resistanc.</title>
        <authorList>
            <person name="Yuan L."/>
        </authorList>
    </citation>
    <scope>NUCLEOTIDE SEQUENCE [LARGE SCALE GENOMIC DNA]</scope>
    <source>
        <strain evidence="2">ZHUSHIDOU_FW_LH</strain>
        <tissue evidence="2">Leaf</tissue>
    </source>
</reference>